<keyword evidence="3" id="KW-1185">Reference proteome</keyword>
<organism evidence="2 3">
    <name type="scientific">Limosa lapponica baueri</name>
    <dbReference type="NCBI Taxonomy" id="1758121"/>
    <lineage>
        <taxon>Eukaryota</taxon>
        <taxon>Metazoa</taxon>
        <taxon>Chordata</taxon>
        <taxon>Craniata</taxon>
        <taxon>Vertebrata</taxon>
        <taxon>Euteleostomi</taxon>
        <taxon>Archelosauria</taxon>
        <taxon>Archosauria</taxon>
        <taxon>Dinosauria</taxon>
        <taxon>Saurischia</taxon>
        <taxon>Theropoda</taxon>
        <taxon>Coelurosauria</taxon>
        <taxon>Aves</taxon>
        <taxon>Neognathae</taxon>
        <taxon>Neoaves</taxon>
        <taxon>Charadriiformes</taxon>
        <taxon>Scolopacidae</taxon>
        <taxon>Limosa</taxon>
    </lineage>
</organism>
<evidence type="ECO:0000256" key="1">
    <source>
        <dbReference type="SAM" id="MobiDB-lite"/>
    </source>
</evidence>
<protein>
    <submittedName>
        <fullName evidence="2">Uncharacterized protein</fullName>
    </submittedName>
</protein>
<feature type="compositionally biased region" description="Basic residues" evidence="1">
    <location>
        <begin position="15"/>
        <end position="33"/>
    </location>
</feature>
<evidence type="ECO:0000313" key="3">
    <source>
        <dbReference type="Proteomes" id="UP000233556"/>
    </source>
</evidence>
<dbReference type="AlphaFoldDB" id="A0A2I0U3H5"/>
<reference evidence="3" key="1">
    <citation type="submission" date="2017-11" db="EMBL/GenBank/DDBJ databases">
        <authorList>
            <person name="Lima N.C."/>
            <person name="Parody-Merino A.M."/>
            <person name="Battley P.F."/>
            <person name="Fidler A.E."/>
            <person name="Prosdocimi F."/>
        </authorList>
    </citation>
    <scope>NUCLEOTIDE SEQUENCE [LARGE SCALE GENOMIC DNA]</scope>
</reference>
<dbReference type="Proteomes" id="UP000233556">
    <property type="component" value="Unassembled WGS sequence"/>
</dbReference>
<accession>A0A2I0U3H5</accession>
<feature type="compositionally biased region" description="Polar residues" evidence="1">
    <location>
        <begin position="1"/>
        <end position="10"/>
    </location>
</feature>
<feature type="compositionally biased region" description="Polar residues" evidence="1">
    <location>
        <begin position="74"/>
        <end position="83"/>
    </location>
</feature>
<reference evidence="3" key="2">
    <citation type="submission" date="2017-12" db="EMBL/GenBank/DDBJ databases">
        <title>Genome sequence of the Bar-tailed Godwit (Limosa lapponica baueri).</title>
        <authorList>
            <person name="Lima N.C.B."/>
            <person name="Parody-Merino A.M."/>
            <person name="Battley P.F."/>
            <person name="Fidler A.E."/>
            <person name="Prosdocimi F."/>
        </authorList>
    </citation>
    <scope>NUCLEOTIDE SEQUENCE [LARGE SCALE GENOMIC DNA]</scope>
</reference>
<evidence type="ECO:0000313" key="2">
    <source>
        <dbReference type="EMBL" id="PKU40634.1"/>
    </source>
</evidence>
<proteinExistence type="predicted"/>
<name>A0A2I0U3H5_LIMLA</name>
<feature type="compositionally biased region" description="Basic residues" evidence="1">
    <location>
        <begin position="41"/>
        <end position="55"/>
    </location>
</feature>
<sequence>MNQQQTSANSYEKGKGKKEKEKRKRKKGKGKKERKNDRRGEGKKRKRRKERRKRDLTHTGVNMSFKTAEELVTGKTQSRGQFTPSSDQCLKYMVLFVSIGYSRGIDICLRLVIKIAEAII</sequence>
<feature type="region of interest" description="Disordered" evidence="1">
    <location>
        <begin position="1"/>
        <end position="83"/>
    </location>
</feature>
<dbReference type="EMBL" id="KZ506232">
    <property type="protein sequence ID" value="PKU40634.1"/>
    <property type="molecule type" value="Genomic_DNA"/>
</dbReference>
<gene>
    <name evidence="2" type="ORF">llap_9065</name>
</gene>